<dbReference type="RefSeq" id="XP_008073204.1">
    <property type="nucleotide sequence ID" value="XM_008075013.1"/>
</dbReference>
<dbReference type="HOGENOM" id="CLU_2086608_0_0_1"/>
<proteinExistence type="predicted"/>
<evidence type="ECO:0000313" key="1">
    <source>
        <dbReference type="EMBL" id="ELA48347.1"/>
    </source>
</evidence>
<dbReference type="GeneID" id="19878074"/>
<reference evidence="2" key="1">
    <citation type="submission" date="2011-03" db="EMBL/GenBank/DDBJ databases">
        <title>The genome sequence of Vavraia culicis strain floridensis.</title>
        <authorList>
            <consortium name="The Broad Institute Genome Sequencing Platform"/>
            <person name="Cuomo C."/>
            <person name="Becnel J."/>
            <person name="Sanscrainte N."/>
            <person name="Young S.K."/>
            <person name="Zeng Q."/>
            <person name="Gargeya S."/>
            <person name="Fitzgerald M."/>
            <person name="Haas B."/>
            <person name="Abouelleil A."/>
            <person name="Alvarado L."/>
            <person name="Arachchi H.M."/>
            <person name="Berlin A."/>
            <person name="Chapman S.B."/>
            <person name="Gearin G."/>
            <person name="Goldberg J."/>
            <person name="Griggs A."/>
            <person name="Gujja S."/>
            <person name="Hansen M."/>
            <person name="Heiman D."/>
            <person name="Howarth C."/>
            <person name="Larimer J."/>
            <person name="Lui A."/>
            <person name="MacDonald P.J.P."/>
            <person name="McCowen C."/>
            <person name="Montmayeur A."/>
            <person name="Murphy C."/>
            <person name="Neiman D."/>
            <person name="Pearson M."/>
            <person name="Priest M."/>
            <person name="Roberts A."/>
            <person name="Saif S."/>
            <person name="Shea T."/>
            <person name="Sisk P."/>
            <person name="Stolte C."/>
            <person name="Sykes S."/>
            <person name="Wortman J."/>
            <person name="Nusbaum C."/>
            <person name="Birren B."/>
        </authorList>
    </citation>
    <scope>NUCLEOTIDE SEQUENCE [LARGE SCALE GENOMIC DNA]</scope>
    <source>
        <strain evidence="2">floridensis</strain>
    </source>
</reference>
<dbReference type="InParanoid" id="L2GYC7"/>
<sequence length="117" mass="13580">MYRSGHFYERVCLSRYLPIPTIRIELAIKTISSTELFFCYGIKRKTFSPHYYLSYKYHMVVVSRAISPGIETINKASTYQKITLIEVVDTWCLNKDLAIVVGWWSGGMSNYCCRMVG</sequence>
<protein>
    <submittedName>
        <fullName evidence="1">Uncharacterized protein</fullName>
    </submittedName>
</protein>
<dbReference type="AlphaFoldDB" id="L2GYC7"/>
<dbReference type="EMBL" id="GL877405">
    <property type="protein sequence ID" value="ELA48347.1"/>
    <property type="molecule type" value="Genomic_DNA"/>
</dbReference>
<dbReference type="Proteomes" id="UP000011081">
    <property type="component" value="Unassembled WGS sequence"/>
</dbReference>
<accession>L2GYC7</accession>
<gene>
    <name evidence="1" type="ORF">VCUG_00183</name>
</gene>
<keyword evidence="2" id="KW-1185">Reference proteome</keyword>
<dbReference type="VEuPathDB" id="MicrosporidiaDB:VCUG_00183"/>
<evidence type="ECO:0000313" key="2">
    <source>
        <dbReference type="Proteomes" id="UP000011081"/>
    </source>
</evidence>
<name>L2GYC7_VAVCU</name>
<organism evidence="1 2">
    <name type="scientific">Vavraia culicis (isolate floridensis)</name>
    <name type="common">Microsporidian parasite</name>
    <dbReference type="NCBI Taxonomy" id="948595"/>
    <lineage>
        <taxon>Eukaryota</taxon>
        <taxon>Fungi</taxon>
        <taxon>Fungi incertae sedis</taxon>
        <taxon>Microsporidia</taxon>
        <taxon>Pleistophoridae</taxon>
        <taxon>Vavraia</taxon>
    </lineage>
</organism>